<dbReference type="EMBL" id="VMAF01000019">
    <property type="protein sequence ID" value="MDR8432064.1"/>
    <property type="molecule type" value="Genomic_DNA"/>
</dbReference>
<dbReference type="EMBL" id="JACSVK010000030">
    <property type="protein sequence ID" value="MBD0220696.1"/>
    <property type="molecule type" value="Genomic_DNA"/>
</dbReference>
<keyword evidence="3" id="KW-0238">DNA-binding</keyword>
<feature type="domain" description="HTH lysR-type" evidence="5">
    <location>
        <begin position="3"/>
        <end position="60"/>
    </location>
</feature>
<dbReference type="EMBL" id="ABFEVW020000007">
    <property type="protein sequence ID" value="EKU3568049.1"/>
    <property type="molecule type" value="Genomic_DNA"/>
</dbReference>
<evidence type="ECO:0000313" key="14">
    <source>
        <dbReference type="EMBL" id="QNV23507.1"/>
    </source>
</evidence>
<reference evidence="14 18" key="7">
    <citation type="submission" date="2020-09" db="EMBL/GenBank/DDBJ databases">
        <title>Carbapenem-Resistant Acinetobacter baumannii devoid of typical resistance factors.</title>
        <authorList>
            <person name="Hoffmann M."/>
            <person name="Luo Y."/>
            <person name="Strain E."/>
            <person name="Rand H."/>
            <person name="Javkar K.G."/>
        </authorList>
    </citation>
    <scope>NUCLEOTIDE SEQUENCE [LARGE SCALE GENOMIC DNA]</scope>
    <source>
        <strain evidence="14 18">CFSAN093705</strain>
    </source>
</reference>
<evidence type="ECO:0000313" key="15">
    <source>
        <dbReference type="Proteomes" id="UP000032746"/>
    </source>
</evidence>
<keyword evidence="4" id="KW-0804">Transcription</keyword>
<evidence type="ECO:0000313" key="17">
    <source>
        <dbReference type="Proteomes" id="UP000439424"/>
    </source>
</evidence>
<evidence type="ECO:0000313" key="11">
    <source>
        <dbReference type="EMBL" id="MDR8432064.1"/>
    </source>
</evidence>
<dbReference type="GO" id="GO:0043565">
    <property type="term" value="F:sequence-specific DNA binding"/>
    <property type="evidence" value="ECO:0007669"/>
    <property type="project" value="TreeGrafter"/>
</dbReference>
<dbReference type="Pfam" id="PF00126">
    <property type="entry name" value="HTH_1"/>
    <property type="match status" value="1"/>
</dbReference>
<dbReference type="Proteomes" id="UP000634608">
    <property type="component" value="Unassembled WGS sequence"/>
</dbReference>
<evidence type="ECO:0000313" key="16">
    <source>
        <dbReference type="Proteomes" id="UP000237823"/>
    </source>
</evidence>
<dbReference type="GO" id="GO:0006351">
    <property type="term" value="P:DNA-templated transcription"/>
    <property type="evidence" value="ECO:0007669"/>
    <property type="project" value="TreeGrafter"/>
</dbReference>
<comment type="similarity">
    <text evidence="1">Belongs to the LysR transcriptional regulatory family.</text>
</comment>
<dbReference type="Proteomes" id="UP000516419">
    <property type="component" value="Chromosome"/>
</dbReference>
<evidence type="ECO:0000256" key="4">
    <source>
        <dbReference type="ARBA" id="ARBA00023163"/>
    </source>
</evidence>
<dbReference type="InterPro" id="IPR036388">
    <property type="entry name" value="WH-like_DNA-bd_sf"/>
</dbReference>
<dbReference type="SUPFAM" id="SSF53850">
    <property type="entry name" value="Periplasmic binding protein-like II"/>
    <property type="match status" value="1"/>
</dbReference>
<dbReference type="SUPFAM" id="SSF46785">
    <property type="entry name" value="Winged helix' DNA-binding domain"/>
    <property type="match status" value="1"/>
</dbReference>
<gene>
    <name evidence="6" type="ORF">ABUW_1906</name>
    <name evidence="13" type="ORF">B9W25_14385</name>
    <name evidence="11" type="ORF">FPK63_13390</name>
    <name evidence="10" type="ORF">FPK87_14940</name>
    <name evidence="14" type="ORF">FQZ18_09310</name>
    <name evidence="12" type="ORF">GNY86_12195</name>
    <name evidence="9" type="ORF">IAG11_12405</name>
    <name evidence="7" type="ORF">MKP18_001433</name>
</gene>
<evidence type="ECO:0000313" key="18">
    <source>
        <dbReference type="Proteomes" id="UP000516419"/>
    </source>
</evidence>
<protein>
    <submittedName>
        <fullName evidence="7">LysR family transcriptional regulator</fullName>
    </submittedName>
    <submittedName>
        <fullName evidence="6">Transcriptional regulator, LysR family</fullName>
    </submittedName>
</protein>
<evidence type="ECO:0000313" key="6">
    <source>
        <dbReference type="EMBL" id="AKA31640.1"/>
    </source>
</evidence>
<reference evidence="8" key="8">
    <citation type="submission" date="2024-02" db="EMBL/GenBank/DDBJ databases">
        <authorList>
            <consortium name="Clinical and Environmental Microbiology Branch: Whole genome sequencing antimicrobial resistance pathogens in the healthcare setting"/>
        </authorList>
    </citation>
    <scope>NUCLEOTIDE SEQUENCE</scope>
    <source>
        <strain evidence="7">2021GN-00227</strain>
    </source>
</reference>
<reference evidence="15" key="2">
    <citation type="submission" date="2015-03" db="EMBL/GenBank/DDBJ databases">
        <authorList>
            <person name="Gallagher L.A."/>
            <person name="Hayden H.S."/>
            <person name="Weiss E.J."/>
            <person name="Hager K.R."/>
            <person name="Ramage E."/>
            <person name="Radey M.R."/>
            <person name="Bydalek R."/>
            <person name="Manoil C."/>
            <person name="Miller S.I."/>
            <person name="Brittnacher M.J."/>
        </authorList>
    </citation>
    <scope>NUCLEOTIDE SEQUENCE [LARGE SCALE GENOMIC DNA]</scope>
    <source>
        <strain evidence="15">AB5075-UW</strain>
    </source>
</reference>
<organism evidence="6 15">
    <name type="scientific">Acinetobacter baumannii</name>
    <dbReference type="NCBI Taxonomy" id="470"/>
    <lineage>
        <taxon>Bacteria</taxon>
        <taxon>Pseudomonadati</taxon>
        <taxon>Pseudomonadota</taxon>
        <taxon>Gammaproteobacteria</taxon>
        <taxon>Moraxellales</taxon>
        <taxon>Moraxellaceae</taxon>
        <taxon>Acinetobacter</taxon>
        <taxon>Acinetobacter calcoaceticus/baumannii complex</taxon>
    </lineage>
</organism>
<dbReference type="EMBL" id="VMBB01000023">
    <property type="protein sequence ID" value="MDR8261750.1"/>
    <property type="molecule type" value="Genomic_DNA"/>
</dbReference>
<dbReference type="OrthoDB" id="5671700at2"/>
<reference evidence="9" key="6">
    <citation type="submission" date="2020-08" db="EMBL/GenBank/DDBJ databases">
        <title>Diversity of carbapenem-resistant Acinetobacter baumannii and bacteriophage-mediated spread of the Oxa23 carbapenemase.</title>
        <authorList>
            <person name="Abouelfetouh A."/>
            <person name="Mattock J."/>
            <person name="Turner D."/>
            <person name="Li E."/>
            <person name="Evans B.A."/>
        </authorList>
    </citation>
    <scope>NUCLEOTIDE SEQUENCE</scope>
    <source>
        <strain evidence="9">A86</strain>
    </source>
</reference>
<dbReference type="Gene3D" id="1.10.10.10">
    <property type="entry name" value="Winged helix-like DNA-binding domain superfamily/Winged helix DNA-binding domain"/>
    <property type="match status" value="1"/>
</dbReference>
<reference evidence="12 17" key="5">
    <citation type="submission" date="2019-11" db="EMBL/GenBank/DDBJ databases">
        <title>Multidrug-resistant Acinetobacter baumannii moving toward extensively drug-resistant over fifteen years in South of Brazil.</title>
        <authorList>
            <person name="Fedrigo N.H."/>
            <person name="Cerdeira L."/>
            <person name="Fuga B."/>
            <person name="Marini P.V.B."/>
            <person name="Shinohara D.R."/>
            <person name="Carrara-Marroni F.E."/>
            <person name="Lincopan N."/>
            <person name="Tognim M.C.B."/>
        </authorList>
    </citation>
    <scope>NUCLEOTIDE SEQUENCE [LARGE SCALE GENOMIC DNA]</scope>
    <source>
        <strain evidence="12 17">Ac576</strain>
    </source>
</reference>
<dbReference type="RefSeq" id="WP_000845355.1">
    <property type="nucleotide sequence ID" value="NZ_AP024415.1"/>
</dbReference>
<dbReference type="Proteomes" id="UP000032746">
    <property type="component" value="Chromosome"/>
</dbReference>
<dbReference type="PANTHER" id="PTHR30537:SF31">
    <property type="entry name" value="TRANSCRIPTIONAL REGULATOR, LYSR FAMILY"/>
    <property type="match status" value="1"/>
</dbReference>
<dbReference type="EMBL" id="CP008706">
    <property type="protein sequence ID" value="AKA31640.1"/>
    <property type="molecule type" value="Genomic_DNA"/>
</dbReference>
<dbReference type="InterPro" id="IPR005119">
    <property type="entry name" value="LysR_subst-bd"/>
</dbReference>
<dbReference type="EMBL" id="ABFEVW030000007">
    <property type="protein sequence ID" value="EMN1071146.1"/>
    <property type="molecule type" value="Genomic_DNA"/>
</dbReference>
<dbReference type="STRING" id="1096995.BJAB07104_01821"/>
<dbReference type="Gene3D" id="3.40.190.290">
    <property type="match status" value="1"/>
</dbReference>
<evidence type="ECO:0000259" key="5">
    <source>
        <dbReference type="PROSITE" id="PS50931"/>
    </source>
</evidence>
<dbReference type="PROSITE" id="PS50931">
    <property type="entry name" value="HTH_LYSR"/>
    <property type="match status" value="1"/>
</dbReference>
<dbReference type="KEGG" id="abaa:IX88_11295"/>
<dbReference type="EMBL" id="NEPB01000038">
    <property type="protein sequence ID" value="PRN32647.1"/>
    <property type="molecule type" value="Genomic_DNA"/>
</dbReference>
<evidence type="ECO:0000313" key="13">
    <source>
        <dbReference type="EMBL" id="PRN32647.1"/>
    </source>
</evidence>
<dbReference type="EMBL" id="WPIP01000086">
    <property type="protein sequence ID" value="MVM92283.1"/>
    <property type="molecule type" value="Genomic_DNA"/>
</dbReference>
<dbReference type="Proteomes" id="UP000439424">
    <property type="component" value="Unassembled WGS sequence"/>
</dbReference>
<dbReference type="OMA" id="GQAYYRH"/>
<dbReference type="PATRIC" id="fig|470.1288.peg.3108"/>
<reference evidence="13 16" key="3">
    <citation type="submission" date="2017-04" db="EMBL/GenBank/DDBJ databases">
        <title>Comparison of Acinetobacter baumannii whole genome sequences from two major hospitals in Kuwait.</title>
        <authorList>
            <person name="Nasser K."/>
            <person name="Habibi N."/>
            <person name="Khan M.W."/>
            <person name="Purohit P."/>
            <person name="Al-Obaid I."/>
            <person name="Dhar R."/>
            <person name="Al-Fouzan W."/>
            <person name="Mustafa A.S."/>
        </authorList>
    </citation>
    <scope>NUCLEOTIDE SEQUENCE [LARGE SCALE GENOMIC DNA]</scope>
    <source>
        <strain evidence="13 16">KUFAR57</strain>
    </source>
</reference>
<evidence type="ECO:0000313" key="7">
    <source>
        <dbReference type="EMBL" id="EKU3568049.1"/>
    </source>
</evidence>
<evidence type="ECO:0000313" key="12">
    <source>
        <dbReference type="EMBL" id="MVM92283.1"/>
    </source>
</evidence>
<dbReference type="GO" id="GO:0003700">
    <property type="term" value="F:DNA-binding transcription factor activity"/>
    <property type="evidence" value="ECO:0007669"/>
    <property type="project" value="InterPro"/>
</dbReference>
<name>A0A0D7QWZ7_ACIBA</name>
<reference evidence="6 15" key="1">
    <citation type="journal article" date="2015" name="J. Bacteriol.">
        <title>Resources for Genetic and Genomic Analysis of Emerging Pathogen Acinetobacter baumannii.</title>
        <authorList>
            <person name="Gallagher L.A."/>
            <person name="Ramage E."/>
            <person name="Weiss E.J."/>
            <person name="Radey M."/>
            <person name="Hayden H.S."/>
            <person name="Held K.G."/>
            <person name="Huse H.K."/>
            <person name="Zurawski D.V."/>
            <person name="Brittnacher M.J."/>
            <person name="Manoil C."/>
        </authorList>
    </citation>
    <scope>NUCLEOTIDE SEQUENCE [LARGE SCALE GENOMIC DNA]</scope>
    <source>
        <strain evidence="6 15">AB5075-UW</strain>
    </source>
</reference>
<accession>A0A0D7QWZ7</accession>
<evidence type="ECO:0000256" key="1">
    <source>
        <dbReference type="ARBA" id="ARBA00009437"/>
    </source>
</evidence>
<sequence>MKTDLNDLYYFVKVVQHGGFASASREIDIPKSKLSRRILLLEERLGVRLINRNTRQFDVTELGREYYHQCQNMILGAEAAQQVIERNQAEPCGVIRVSCPPAWLYDHIADMISKFMRLYPQVNIHLEVTNKNIDLLNDGIDIALRIRFPPLEDSDQVMKIFAKNPQCIVGHCELVQQHGMPETPLDLCGYPSIGLGNSEQKSIWTLYSRENGKIEKVIHTPRLIVNDMIGVRDAVLRGVGIAQLPFALIYKEIERGELINLMPNWELKNSIMHAVYPSRKGLLPSVRALLDFLSEEFETLINERPGFE</sequence>
<dbReference type="Pfam" id="PF03466">
    <property type="entry name" value="LysR_substrate"/>
    <property type="match status" value="1"/>
</dbReference>
<evidence type="ECO:0000313" key="9">
    <source>
        <dbReference type="EMBL" id="MBD0220696.1"/>
    </source>
</evidence>
<dbReference type="EMBL" id="CP061525">
    <property type="protein sequence ID" value="QNV23507.1"/>
    <property type="molecule type" value="Genomic_DNA"/>
</dbReference>
<dbReference type="CDD" id="cd08473">
    <property type="entry name" value="PBP2_CrgA_like_4"/>
    <property type="match status" value="1"/>
</dbReference>
<dbReference type="InterPro" id="IPR058163">
    <property type="entry name" value="LysR-type_TF_proteobact-type"/>
</dbReference>
<dbReference type="InterPro" id="IPR000847">
    <property type="entry name" value="LysR_HTH_N"/>
</dbReference>
<evidence type="ECO:0000256" key="2">
    <source>
        <dbReference type="ARBA" id="ARBA00023015"/>
    </source>
</evidence>
<reference evidence="10" key="4">
    <citation type="submission" date="2019-07" db="EMBL/GenBank/DDBJ databases">
        <title>Biological characteristics of mucoid Acinetobacter baumannii from a general hospital in China.</title>
        <authorList>
            <person name="Hua X."/>
            <person name="Yu Y."/>
        </authorList>
    </citation>
    <scope>NUCLEOTIDE SEQUENCE [LARGE SCALE GENOMIC DNA]</scope>
    <source>
        <strain evidence="10">N41</strain>
        <strain evidence="11">N8</strain>
    </source>
</reference>
<dbReference type="KEGG" id="abw:BL01_16240"/>
<dbReference type="AlphaFoldDB" id="A0A0D7QWZ7"/>
<proteinExistence type="inferred from homology"/>
<keyword evidence="2" id="KW-0805">Transcription regulation</keyword>
<dbReference type="InterPro" id="IPR036390">
    <property type="entry name" value="WH_DNA-bd_sf"/>
</dbReference>
<evidence type="ECO:0000256" key="3">
    <source>
        <dbReference type="ARBA" id="ARBA00023125"/>
    </source>
</evidence>
<dbReference type="FunFam" id="1.10.10.10:FF:000001">
    <property type="entry name" value="LysR family transcriptional regulator"/>
    <property type="match status" value="1"/>
</dbReference>
<dbReference type="Proteomes" id="UP000237823">
    <property type="component" value="Unassembled WGS sequence"/>
</dbReference>
<dbReference type="PANTHER" id="PTHR30537">
    <property type="entry name" value="HTH-TYPE TRANSCRIPTIONAL REGULATOR"/>
    <property type="match status" value="1"/>
</dbReference>
<evidence type="ECO:0000313" key="10">
    <source>
        <dbReference type="EMBL" id="MDR8261750.1"/>
    </source>
</evidence>
<evidence type="ECO:0000313" key="8">
    <source>
        <dbReference type="EMBL" id="EMN1071146.1"/>
    </source>
</evidence>